<proteinExistence type="predicted"/>
<dbReference type="PANTHER" id="PTHR24148">
    <property type="entry name" value="ANKYRIN REPEAT DOMAIN-CONTAINING PROTEIN 39 HOMOLOG-RELATED"/>
    <property type="match status" value="1"/>
</dbReference>
<protein>
    <submittedName>
        <fullName evidence="1">Uncharacterized protein</fullName>
    </submittedName>
</protein>
<dbReference type="OrthoDB" id="4850726at2759"/>
<dbReference type="Pfam" id="PF26639">
    <property type="entry name" value="Het-6_barrel"/>
    <property type="match status" value="1"/>
</dbReference>
<reference evidence="1 2" key="1">
    <citation type="submission" date="2016-04" db="EMBL/GenBank/DDBJ databases">
        <title>A degradative enzymes factory behind the ericoid mycorrhizal symbiosis.</title>
        <authorList>
            <consortium name="DOE Joint Genome Institute"/>
            <person name="Martino E."/>
            <person name="Morin E."/>
            <person name="Grelet G."/>
            <person name="Kuo A."/>
            <person name="Kohler A."/>
            <person name="Daghino S."/>
            <person name="Barry K."/>
            <person name="Choi C."/>
            <person name="Cichocki N."/>
            <person name="Clum A."/>
            <person name="Copeland A."/>
            <person name="Hainaut M."/>
            <person name="Haridas S."/>
            <person name="Labutti K."/>
            <person name="Lindquist E."/>
            <person name="Lipzen A."/>
            <person name="Khouja H.-R."/>
            <person name="Murat C."/>
            <person name="Ohm R."/>
            <person name="Olson A."/>
            <person name="Spatafora J."/>
            <person name="Veneault-Fourrey C."/>
            <person name="Henrissat B."/>
            <person name="Grigoriev I."/>
            <person name="Martin F."/>
            <person name="Perotto S."/>
        </authorList>
    </citation>
    <scope>NUCLEOTIDE SEQUENCE [LARGE SCALE GENOMIC DNA]</scope>
    <source>
        <strain evidence="1 2">E</strain>
    </source>
</reference>
<evidence type="ECO:0000313" key="1">
    <source>
        <dbReference type="EMBL" id="PMD62665.1"/>
    </source>
</evidence>
<dbReference type="EMBL" id="KZ613783">
    <property type="protein sequence ID" value="PMD62665.1"/>
    <property type="molecule type" value="Genomic_DNA"/>
</dbReference>
<dbReference type="InterPro" id="IPR052895">
    <property type="entry name" value="HetReg/Transcr_Mod"/>
</dbReference>
<keyword evidence="2" id="KW-1185">Reference proteome</keyword>
<dbReference type="PANTHER" id="PTHR24148:SF64">
    <property type="entry name" value="HETEROKARYON INCOMPATIBILITY DOMAIN-CONTAINING PROTEIN"/>
    <property type="match status" value="1"/>
</dbReference>
<accession>A0A2J6TI13</accession>
<dbReference type="Proteomes" id="UP000235371">
    <property type="component" value="Unassembled WGS sequence"/>
</dbReference>
<dbReference type="GeneID" id="36587874"/>
<dbReference type="AlphaFoldDB" id="A0A2J6TI13"/>
<gene>
    <name evidence="1" type="ORF">K444DRAFT_610698</name>
</gene>
<dbReference type="InParanoid" id="A0A2J6TI13"/>
<organism evidence="1 2">
    <name type="scientific">Hyaloscypha bicolor E</name>
    <dbReference type="NCBI Taxonomy" id="1095630"/>
    <lineage>
        <taxon>Eukaryota</taxon>
        <taxon>Fungi</taxon>
        <taxon>Dikarya</taxon>
        <taxon>Ascomycota</taxon>
        <taxon>Pezizomycotina</taxon>
        <taxon>Leotiomycetes</taxon>
        <taxon>Helotiales</taxon>
        <taxon>Hyaloscyphaceae</taxon>
        <taxon>Hyaloscypha</taxon>
        <taxon>Hyaloscypha bicolor</taxon>
    </lineage>
</organism>
<sequence>MGKRLIVTNNGLLGTAPREARKGDLVCVLLGCGIPLVLRSVNQEKGTFELVGECYIDGYMRGEVLVDLLYGGYKMKDILLI</sequence>
<dbReference type="STRING" id="1095630.A0A2J6TI13"/>
<evidence type="ECO:0000313" key="2">
    <source>
        <dbReference type="Proteomes" id="UP000235371"/>
    </source>
</evidence>
<name>A0A2J6TI13_9HELO</name>
<dbReference type="RefSeq" id="XP_024739569.1">
    <property type="nucleotide sequence ID" value="XM_024879797.1"/>
</dbReference>